<evidence type="ECO:0000313" key="2">
    <source>
        <dbReference type="Proteomes" id="UP000466554"/>
    </source>
</evidence>
<dbReference type="Proteomes" id="UP000466554">
    <property type="component" value="Chromosome"/>
</dbReference>
<gene>
    <name evidence="1" type="ORF">MPRF_56720</name>
</gene>
<protein>
    <submittedName>
        <fullName evidence="1">Uncharacterized protein</fullName>
    </submittedName>
</protein>
<accession>A0A7I7UCX2</accession>
<sequence length="69" mass="7933">MRTPTLQIKEVPSKLYLLVYDMLTSASAKIEHSILWPQDCIYLCIECNARVYVADTPDIGFREEPSAER</sequence>
<organism evidence="1 2">
    <name type="scientific">Mycolicibacterium parafortuitum</name>
    <name type="common">Mycobacterium parafortuitum</name>
    <dbReference type="NCBI Taxonomy" id="39692"/>
    <lineage>
        <taxon>Bacteria</taxon>
        <taxon>Bacillati</taxon>
        <taxon>Actinomycetota</taxon>
        <taxon>Actinomycetes</taxon>
        <taxon>Mycobacteriales</taxon>
        <taxon>Mycobacteriaceae</taxon>
        <taxon>Mycolicibacterium</taxon>
    </lineage>
</organism>
<dbReference type="EMBL" id="AP022598">
    <property type="protein sequence ID" value="BBY78773.1"/>
    <property type="molecule type" value="Genomic_DNA"/>
</dbReference>
<reference evidence="1 2" key="1">
    <citation type="journal article" date="2019" name="Emerg. Microbes Infect.">
        <title>Comprehensive subspecies identification of 175 nontuberculous mycobacteria species based on 7547 genomic profiles.</title>
        <authorList>
            <person name="Matsumoto Y."/>
            <person name="Kinjo T."/>
            <person name="Motooka D."/>
            <person name="Nabeya D."/>
            <person name="Jung N."/>
            <person name="Uechi K."/>
            <person name="Horii T."/>
            <person name="Iida T."/>
            <person name="Fujita J."/>
            <person name="Nakamura S."/>
        </authorList>
    </citation>
    <scope>NUCLEOTIDE SEQUENCE [LARGE SCALE GENOMIC DNA]</scope>
    <source>
        <strain evidence="1 2">JCM 6367</strain>
    </source>
</reference>
<name>A0A7I7UCX2_MYCPF</name>
<evidence type="ECO:0000313" key="1">
    <source>
        <dbReference type="EMBL" id="BBY78773.1"/>
    </source>
</evidence>
<dbReference type="AlphaFoldDB" id="A0A7I7UCX2"/>
<proteinExistence type="predicted"/>